<dbReference type="Proteomes" id="UP001529510">
    <property type="component" value="Unassembled WGS sequence"/>
</dbReference>
<dbReference type="Pfam" id="PF18377">
    <property type="entry name" value="FERM_F2"/>
    <property type="match status" value="1"/>
</dbReference>
<feature type="non-terminal residue" evidence="2">
    <location>
        <position position="1"/>
    </location>
</feature>
<dbReference type="AlphaFoldDB" id="A0ABD0RQ05"/>
<proteinExistence type="predicted"/>
<evidence type="ECO:0000313" key="3">
    <source>
        <dbReference type="Proteomes" id="UP001529510"/>
    </source>
</evidence>
<dbReference type="EMBL" id="JAMKFB020000002">
    <property type="protein sequence ID" value="KAL0200200.1"/>
    <property type="molecule type" value="Genomic_DNA"/>
</dbReference>
<keyword evidence="3" id="KW-1185">Reference proteome</keyword>
<sequence>SQCDFQSSLAPLRSARDESDVQQIENECLGMAVMAISHDSIEKKRPVCEF</sequence>
<comment type="caution">
    <text evidence="2">The sequence shown here is derived from an EMBL/GenBank/DDBJ whole genome shotgun (WGS) entry which is preliminary data.</text>
</comment>
<name>A0ABD0RQ05_CIRMR</name>
<feature type="domain" description="JAK FERM F2 lobe" evidence="1">
    <location>
        <begin position="2"/>
        <end position="47"/>
    </location>
</feature>
<dbReference type="InterPro" id="IPR041046">
    <property type="entry name" value="FERM_F2"/>
</dbReference>
<organism evidence="2 3">
    <name type="scientific">Cirrhinus mrigala</name>
    <name type="common">Mrigala</name>
    <dbReference type="NCBI Taxonomy" id="683832"/>
    <lineage>
        <taxon>Eukaryota</taxon>
        <taxon>Metazoa</taxon>
        <taxon>Chordata</taxon>
        <taxon>Craniata</taxon>
        <taxon>Vertebrata</taxon>
        <taxon>Euteleostomi</taxon>
        <taxon>Actinopterygii</taxon>
        <taxon>Neopterygii</taxon>
        <taxon>Teleostei</taxon>
        <taxon>Ostariophysi</taxon>
        <taxon>Cypriniformes</taxon>
        <taxon>Cyprinidae</taxon>
        <taxon>Labeoninae</taxon>
        <taxon>Labeonini</taxon>
        <taxon>Cirrhinus</taxon>
    </lineage>
</organism>
<evidence type="ECO:0000259" key="1">
    <source>
        <dbReference type="Pfam" id="PF18377"/>
    </source>
</evidence>
<reference evidence="2 3" key="1">
    <citation type="submission" date="2024-05" db="EMBL/GenBank/DDBJ databases">
        <title>Genome sequencing and assembly of Indian major carp, Cirrhinus mrigala (Hamilton, 1822).</title>
        <authorList>
            <person name="Mohindra V."/>
            <person name="Chowdhury L.M."/>
            <person name="Lal K."/>
            <person name="Jena J.K."/>
        </authorList>
    </citation>
    <scope>NUCLEOTIDE SEQUENCE [LARGE SCALE GENOMIC DNA]</scope>
    <source>
        <strain evidence="2">CM1030</strain>
        <tissue evidence="2">Blood</tissue>
    </source>
</reference>
<feature type="non-terminal residue" evidence="2">
    <location>
        <position position="50"/>
    </location>
</feature>
<accession>A0ABD0RQ05</accession>
<protein>
    <recommendedName>
        <fullName evidence="1">JAK FERM F2 lobe domain-containing protein</fullName>
    </recommendedName>
</protein>
<evidence type="ECO:0000313" key="2">
    <source>
        <dbReference type="EMBL" id="KAL0200200.1"/>
    </source>
</evidence>
<gene>
    <name evidence="2" type="ORF">M9458_003387</name>
</gene>